<evidence type="ECO:0000259" key="1">
    <source>
        <dbReference type="Pfam" id="PF00814"/>
    </source>
</evidence>
<dbReference type="InterPro" id="IPR043129">
    <property type="entry name" value="ATPase_NBD"/>
</dbReference>
<sequence>MLTLAIDTSTPVGGISLFDSDSGLKGEVRLGTGRTHSEQIMKSTDFLLNHCSTGFNEIDFYTIAIGPGSFTGLRVGLSTVKGL</sequence>
<gene>
    <name evidence="2" type="ORF">MNBD_NITROSPIRAE03-1655</name>
</gene>
<accession>A0A3B1DE43</accession>
<dbReference type="InterPro" id="IPR000905">
    <property type="entry name" value="Gcp-like_dom"/>
</dbReference>
<dbReference type="AlphaFoldDB" id="A0A3B1DE43"/>
<feature type="domain" description="Gcp-like" evidence="1">
    <location>
        <begin position="33"/>
        <end position="83"/>
    </location>
</feature>
<protein>
    <submittedName>
        <fullName evidence="2">tRNA threonylcarbamoyladenosine biosynthesis protein TsaB</fullName>
    </submittedName>
</protein>
<dbReference type="NCBIfam" id="TIGR03725">
    <property type="entry name" value="T6A_YeaZ"/>
    <property type="match status" value="1"/>
</dbReference>
<feature type="non-terminal residue" evidence="2">
    <location>
        <position position="83"/>
    </location>
</feature>
<dbReference type="Pfam" id="PF00814">
    <property type="entry name" value="TsaD"/>
    <property type="match status" value="1"/>
</dbReference>
<evidence type="ECO:0000313" key="2">
    <source>
        <dbReference type="EMBL" id="VAX34304.1"/>
    </source>
</evidence>
<proteinExistence type="predicted"/>
<name>A0A3B1DE43_9ZZZZ</name>
<dbReference type="InterPro" id="IPR022496">
    <property type="entry name" value="T6A_TsaB"/>
</dbReference>
<dbReference type="EMBL" id="UOGI01000292">
    <property type="protein sequence ID" value="VAX34304.1"/>
    <property type="molecule type" value="Genomic_DNA"/>
</dbReference>
<organism evidence="2">
    <name type="scientific">hydrothermal vent metagenome</name>
    <dbReference type="NCBI Taxonomy" id="652676"/>
    <lineage>
        <taxon>unclassified sequences</taxon>
        <taxon>metagenomes</taxon>
        <taxon>ecological metagenomes</taxon>
    </lineage>
</organism>
<reference evidence="2" key="1">
    <citation type="submission" date="2018-06" db="EMBL/GenBank/DDBJ databases">
        <authorList>
            <person name="Zhirakovskaya E."/>
        </authorList>
    </citation>
    <scope>NUCLEOTIDE SEQUENCE</scope>
</reference>
<dbReference type="Gene3D" id="3.30.420.40">
    <property type="match status" value="1"/>
</dbReference>
<dbReference type="SUPFAM" id="SSF53067">
    <property type="entry name" value="Actin-like ATPase domain"/>
    <property type="match status" value="1"/>
</dbReference>
<dbReference type="GO" id="GO:0002949">
    <property type="term" value="P:tRNA threonylcarbamoyladenosine modification"/>
    <property type="evidence" value="ECO:0007669"/>
    <property type="project" value="InterPro"/>
</dbReference>